<dbReference type="PROSITE" id="PS00134">
    <property type="entry name" value="TRYPSIN_HIS"/>
    <property type="match status" value="1"/>
</dbReference>
<evidence type="ECO:0000256" key="8">
    <source>
        <dbReference type="RuleBase" id="RU363034"/>
    </source>
</evidence>
<name>A0A0N0P9P8_PAPXU</name>
<dbReference type="CDD" id="cd00190">
    <property type="entry name" value="Tryp_SPc"/>
    <property type="match status" value="1"/>
</dbReference>
<dbReference type="InterPro" id="IPR009003">
    <property type="entry name" value="Peptidase_S1_PA"/>
</dbReference>
<dbReference type="PANTHER" id="PTHR24276">
    <property type="entry name" value="POLYSERASE-RELATED"/>
    <property type="match status" value="1"/>
</dbReference>
<dbReference type="SMART" id="SM00020">
    <property type="entry name" value="Tryp_SPc"/>
    <property type="match status" value="1"/>
</dbReference>
<keyword evidence="3" id="KW-0732">Signal</keyword>
<keyword evidence="5 8" id="KW-0720">Serine protease</keyword>
<dbReference type="STRING" id="66420.A0A0N0P9P8"/>
<dbReference type="InterPro" id="IPR043504">
    <property type="entry name" value="Peptidase_S1_PA_chymotrypsin"/>
</dbReference>
<evidence type="ECO:0000256" key="3">
    <source>
        <dbReference type="ARBA" id="ARBA00022729"/>
    </source>
</evidence>
<keyword evidence="6" id="KW-0865">Zymogen</keyword>
<evidence type="ECO:0000313" key="11">
    <source>
        <dbReference type="EMBL" id="KPJ00050.1"/>
    </source>
</evidence>
<keyword evidence="9" id="KW-0472">Membrane</keyword>
<dbReference type="PROSITE" id="PS50240">
    <property type="entry name" value="TRYPSIN_DOM"/>
    <property type="match status" value="1"/>
</dbReference>
<dbReference type="InterPro" id="IPR018114">
    <property type="entry name" value="TRYPSIN_HIS"/>
</dbReference>
<evidence type="ECO:0000256" key="9">
    <source>
        <dbReference type="SAM" id="Phobius"/>
    </source>
</evidence>
<keyword evidence="9" id="KW-0812">Transmembrane</keyword>
<dbReference type="EMBL" id="KQ459547">
    <property type="protein sequence ID" value="KPJ00050.1"/>
    <property type="molecule type" value="Genomic_DNA"/>
</dbReference>
<dbReference type="SUPFAM" id="SSF50494">
    <property type="entry name" value="Trypsin-like serine proteases"/>
    <property type="match status" value="1"/>
</dbReference>
<evidence type="ECO:0000313" key="12">
    <source>
        <dbReference type="Proteomes" id="UP000053268"/>
    </source>
</evidence>
<dbReference type="InterPro" id="IPR001254">
    <property type="entry name" value="Trypsin_dom"/>
</dbReference>
<dbReference type="GO" id="GO:0004252">
    <property type="term" value="F:serine-type endopeptidase activity"/>
    <property type="evidence" value="ECO:0007669"/>
    <property type="project" value="InterPro"/>
</dbReference>
<keyword evidence="9" id="KW-1133">Transmembrane helix</keyword>
<dbReference type="InterPro" id="IPR033116">
    <property type="entry name" value="TRYPSIN_SER"/>
</dbReference>
<feature type="transmembrane region" description="Helical" evidence="9">
    <location>
        <begin position="6"/>
        <end position="31"/>
    </location>
</feature>
<organism evidence="11 12">
    <name type="scientific">Papilio xuthus</name>
    <name type="common">Asian swallowtail butterfly</name>
    <dbReference type="NCBI Taxonomy" id="66420"/>
    <lineage>
        <taxon>Eukaryota</taxon>
        <taxon>Metazoa</taxon>
        <taxon>Ecdysozoa</taxon>
        <taxon>Arthropoda</taxon>
        <taxon>Hexapoda</taxon>
        <taxon>Insecta</taxon>
        <taxon>Pterygota</taxon>
        <taxon>Neoptera</taxon>
        <taxon>Endopterygota</taxon>
        <taxon>Lepidoptera</taxon>
        <taxon>Glossata</taxon>
        <taxon>Ditrysia</taxon>
        <taxon>Papilionoidea</taxon>
        <taxon>Papilionidae</taxon>
        <taxon>Papilioninae</taxon>
        <taxon>Papilio</taxon>
    </lineage>
</organism>
<accession>A0A0N0P9P8</accession>
<dbReference type="InterPro" id="IPR050430">
    <property type="entry name" value="Peptidase_S1"/>
</dbReference>
<keyword evidence="4 8" id="KW-0378">Hydrolase</keyword>
<dbReference type="PROSITE" id="PS00135">
    <property type="entry name" value="TRYPSIN_SER"/>
    <property type="match status" value="1"/>
</dbReference>
<evidence type="ECO:0000256" key="5">
    <source>
        <dbReference type="ARBA" id="ARBA00022825"/>
    </source>
</evidence>
<gene>
    <name evidence="11" type="ORF">RR46_01527</name>
</gene>
<dbReference type="AlphaFoldDB" id="A0A0N0P9P8"/>
<dbReference type="GO" id="GO:0006508">
    <property type="term" value="P:proteolysis"/>
    <property type="evidence" value="ECO:0007669"/>
    <property type="project" value="UniProtKB-KW"/>
</dbReference>
<feature type="domain" description="Peptidase S1" evidence="10">
    <location>
        <begin position="41"/>
        <end position="266"/>
    </location>
</feature>
<evidence type="ECO:0000256" key="1">
    <source>
        <dbReference type="ARBA" id="ARBA00007664"/>
    </source>
</evidence>
<keyword evidence="2 8" id="KW-0645">Protease</keyword>
<dbReference type="FunFam" id="2.40.10.10:FF:000077">
    <property type="entry name" value="Predicted protein"/>
    <property type="match status" value="1"/>
</dbReference>
<comment type="similarity">
    <text evidence="1">Belongs to the peptidase S1 family.</text>
</comment>
<evidence type="ECO:0000256" key="2">
    <source>
        <dbReference type="ARBA" id="ARBA00022670"/>
    </source>
</evidence>
<keyword evidence="7" id="KW-1015">Disulfide bond</keyword>
<evidence type="ECO:0000256" key="4">
    <source>
        <dbReference type="ARBA" id="ARBA00022801"/>
    </source>
</evidence>
<proteinExistence type="inferred from homology"/>
<dbReference type="Proteomes" id="UP000053268">
    <property type="component" value="Unassembled WGS sequence"/>
</dbReference>
<dbReference type="Pfam" id="PF00089">
    <property type="entry name" value="Trypsin"/>
    <property type="match status" value="1"/>
</dbReference>
<sequence>MAVTSSIFSASITIMYSLLFVLTIVGLATSLPTKSKEDIRIVGGEDIDITLAPYQVSLLRRGRHTCGGAIIANDLIVTAAHCVTGSNARDYSVRVGSSSSQSGGQVIPVSDLAWHRNFTYSKMDCDVALARLSKPLVYSDSIAPIDMLQNNEEIPDGDITMVTGWGNLRETGGYPRQLQMVLVPTVNTAMCDVAYSPSYTVTSTMICAGVPEGGKDACQGDSGGPLVHNGRLAGIVSWGLGCARPNYPGVYAKVAALRDWIDQNSEMLRQKYLLRAF</sequence>
<dbReference type="Gene3D" id="2.40.10.10">
    <property type="entry name" value="Trypsin-like serine proteases"/>
    <property type="match status" value="1"/>
</dbReference>
<dbReference type="PANTHER" id="PTHR24276:SF91">
    <property type="entry name" value="AT26814P-RELATED"/>
    <property type="match status" value="1"/>
</dbReference>
<protein>
    <submittedName>
        <fullName evidence="11">Vitellin-degrading protease</fullName>
    </submittedName>
</protein>
<dbReference type="PRINTS" id="PR00722">
    <property type="entry name" value="CHYMOTRYPSIN"/>
</dbReference>
<evidence type="ECO:0000256" key="6">
    <source>
        <dbReference type="ARBA" id="ARBA00023145"/>
    </source>
</evidence>
<dbReference type="InterPro" id="IPR001314">
    <property type="entry name" value="Peptidase_S1A"/>
</dbReference>
<keyword evidence="12" id="KW-1185">Reference proteome</keyword>
<evidence type="ECO:0000259" key="10">
    <source>
        <dbReference type="PROSITE" id="PS50240"/>
    </source>
</evidence>
<evidence type="ECO:0000256" key="7">
    <source>
        <dbReference type="ARBA" id="ARBA00023157"/>
    </source>
</evidence>
<reference evidence="11 12" key="1">
    <citation type="journal article" date="2015" name="Nat. Commun.">
        <title>Outbred genome sequencing and CRISPR/Cas9 gene editing in butterflies.</title>
        <authorList>
            <person name="Li X."/>
            <person name="Fan D."/>
            <person name="Zhang W."/>
            <person name="Liu G."/>
            <person name="Zhang L."/>
            <person name="Zhao L."/>
            <person name="Fang X."/>
            <person name="Chen L."/>
            <person name="Dong Y."/>
            <person name="Chen Y."/>
            <person name="Ding Y."/>
            <person name="Zhao R."/>
            <person name="Feng M."/>
            <person name="Zhu Y."/>
            <person name="Feng Y."/>
            <person name="Jiang X."/>
            <person name="Zhu D."/>
            <person name="Xiang H."/>
            <person name="Feng X."/>
            <person name="Li S."/>
            <person name="Wang J."/>
            <person name="Zhang G."/>
            <person name="Kronforst M.R."/>
            <person name="Wang W."/>
        </authorList>
    </citation>
    <scope>NUCLEOTIDE SEQUENCE [LARGE SCALE GENOMIC DNA]</scope>
    <source>
        <strain evidence="11">Ya'a_city_454_Px</strain>
        <tissue evidence="11">Whole body</tissue>
    </source>
</reference>